<keyword evidence="3" id="KW-1185">Reference proteome</keyword>
<keyword evidence="1" id="KW-0175">Coiled coil</keyword>
<organism evidence="2 3">
    <name type="scientific">Pleurodeles waltl</name>
    <name type="common">Iberian ribbed newt</name>
    <dbReference type="NCBI Taxonomy" id="8319"/>
    <lineage>
        <taxon>Eukaryota</taxon>
        <taxon>Metazoa</taxon>
        <taxon>Chordata</taxon>
        <taxon>Craniata</taxon>
        <taxon>Vertebrata</taxon>
        <taxon>Euteleostomi</taxon>
        <taxon>Amphibia</taxon>
        <taxon>Batrachia</taxon>
        <taxon>Caudata</taxon>
        <taxon>Salamandroidea</taxon>
        <taxon>Salamandridae</taxon>
        <taxon>Pleurodelinae</taxon>
        <taxon>Pleurodeles</taxon>
    </lineage>
</organism>
<feature type="coiled-coil region" evidence="1">
    <location>
        <begin position="25"/>
        <end position="52"/>
    </location>
</feature>
<accession>A0AAV7PT78</accession>
<comment type="caution">
    <text evidence="2">The sequence shown here is derived from an EMBL/GenBank/DDBJ whole genome shotgun (WGS) entry which is preliminary data.</text>
</comment>
<reference evidence="2" key="1">
    <citation type="journal article" date="2022" name="bioRxiv">
        <title>Sequencing and chromosome-scale assembly of the giantPleurodeles waltlgenome.</title>
        <authorList>
            <person name="Brown T."/>
            <person name="Elewa A."/>
            <person name="Iarovenko S."/>
            <person name="Subramanian E."/>
            <person name="Araus A.J."/>
            <person name="Petzold A."/>
            <person name="Susuki M."/>
            <person name="Suzuki K.-i.T."/>
            <person name="Hayashi T."/>
            <person name="Toyoda A."/>
            <person name="Oliveira C."/>
            <person name="Osipova E."/>
            <person name="Leigh N.D."/>
            <person name="Simon A."/>
            <person name="Yun M.H."/>
        </authorList>
    </citation>
    <scope>NUCLEOTIDE SEQUENCE</scope>
    <source>
        <strain evidence="2">20211129_DDA</strain>
        <tissue evidence="2">Liver</tissue>
    </source>
</reference>
<sequence length="229" mass="26430">MLLIIETAREIVLALFTEIEEFEAKLKQSTTLEEAKKKLEEINTDFESFNQYLSKRKTDKLKKDIMYFTLERTYPYLAEQYYKQPLGPAGLKRPSSFAPSLKAVGPEVAIFEKAIVQKIEDMLRHIPKSKSKLDKEDNMALRKLRDNNKITVKSCDKGGGIAVLDPALYMEKMSNMLQCSEFYRTVPGDPESMIKRCIKDMNSTALVSGLICQKEYDFLRPEYTRFPII</sequence>
<dbReference type="Proteomes" id="UP001066276">
    <property type="component" value="Chromosome 7"/>
</dbReference>
<proteinExistence type="predicted"/>
<dbReference type="AlphaFoldDB" id="A0AAV7PT78"/>
<gene>
    <name evidence="2" type="ORF">NDU88_009790</name>
</gene>
<evidence type="ECO:0000313" key="3">
    <source>
        <dbReference type="Proteomes" id="UP001066276"/>
    </source>
</evidence>
<protein>
    <submittedName>
        <fullName evidence="2">Uncharacterized protein</fullName>
    </submittedName>
</protein>
<evidence type="ECO:0000313" key="2">
    <source>
        <dbReference type="EMBL" id="KAJ1131453.1"/>
    </source>
</evidence>
<evidence type="ECO:0000256" key="1">
    <source>
        <dbReference type="SAM" id="Coils"/>
    </source>
</evidence>
<dbReference type="EMBL" id="JANPWB010000011">
    <property type="protein sequence ID" value="KAJ1131453.1"/>
    <property type="molecule type" value="Genomic_DNA"/>
</dbReference>
<name>A0AAV7PT78_PLEWA</name>